<evidence type="ECO:0000313" key="1">
    <source>
        <dbReference type="EMBL" id="TGY01451.1"/>
    </source>
</evidence>
<organism evidence="1 2">
    <name type="scientific">Bacteroides muris</name>
    <name type="common">ex Afrizal et al. 2022</name>
    <dbReference type="NCBI Taxonomy" id="2516960"/>
    <lineage>
        <taxon>Bacteria</taxon>
        <taxon>Pseudomonadati</taxon>
        <taxon>Bacteroidota</taxon>
        <taxon>Bacteroidia</taxon>
        <taxon>Bacteroidales</taxon>
        <taxon>Bacteroidaceae</taxon>
        <taxon>Bacteroides</taxon>
    </lineage>
</organism>
<protein>
    <submittedName>
        <fullName evidence="1">Uncharacterized protein</fullName>
    </submittedName>
</protein>
<reference evidence="1 2" key="1">
    <citation type="submission" date="2019-04" db="EMBL/GenBank/DDBJ databases">
        <title>Microbes associate with the intestines of laboratory mice.</title>
        <authorList>
            <person name="Navarre W."/>
            <person name="Wong E."/>
            <person name="Huang K."/>
            <person name="Tropini C."/>
            <person name="Ng K."/>
            <person name="Yu B."/>
        </authorList>
    </citation>
    <scope>NUCLEOTIDE SEQUENCE [LARGE SCALE GENOMIC DNA]</scope>
    <source>
        <strain evidence="1 2">NM69_E16B</strain>
    </source>
</reference>
<dbReference type="EMBL" id="SRYZ01000045">
    <property type="protein sequence ID" value="TGY01451.1"/>
    <property type="molecule type" value="Genomic_DNA"/>
</dbReference>
<accession>A0A4S2AKK8</accession>
<comment type="caution">
    <text evidence="1">The sequence shown here is derived from an EMBL/GenBank/DDBJ whole genome shotgun (WGS) entry which is preliminary data.</text>
</comment>
<dbReference type="AlphaFoldDB" id="A0A4S2AKK8"/>
<keyword evidence="2" id="KW-1185">Reference proteome</keyword>
<sequence>MGYSTLENILHCKVVSWEPELPETRIVTIRTPCYVYVDILPNMKSIFSVPVVPVIPFGGEKTVFHACGV</sequence>
<name>A0A4S2AKK8_9BACE</name>
<gene>
    <name evidence="1" type="ORF">E5355_15335</name>
</gene>
<proteinExistence type="predicted"/>
<evidence type="ECO:0000313" key="2">
    <source>
        <dbReference type="Proteomes" id="UP000310532"/>
    </source>
</evidence>
<dbReference type="Proteomes" id="UP000310532">
    <property type="component" value="Unassembled WGS sequence"/>
</dbReference>